<evidence type="ECO:0000256" key="2">
    <source>
        <dbReference type="SAM" id="MobiDB-lite"/>
    </source>
</evidence>
<reference evidence="3" key="1">
    <citation type="submission" date="2022-01" db="UniProtKB">
        <authorList>
            <consortium name="EnsemblMetazoa"/>
        </authorList>
    </citation>
    <scope>IDENTIFICATION</scope>
</reference>
<feature type="compositionally biased region" description="Low complexity" evidence="2">
    <location>
        <begin position="238"/>
        <end position="247"/>
    </location>
</feature>
<feature type="coiled-coil region" evidence="1">
    <location>
        <begin position="7"/>
        <end position="41"/>
    </location>
</feature>
<evidence type="ECO:0000313" key="4">
    <source>
        <dbReference type="Proteomes" id="UP000494040"/>
    </source>
</evidence>
<dbReference type="GeneID" id="106665026"/>
<dbReference type="RefSeq" id="XP_024083950.1">
    <property type="nucleotide sequence ID" value="XM_024228182.1"/>
</dbReference>
<evidence type="ECO:0000256" key="1">
    <source>
        <dbReference type="SAM" id="Coils"/>
    </source>
</evidence>
<evidence type="ECO:0000313" key="3">
    <source>
        <dbReference type="EnsemblMetazoa" id="XP_024083950.1"/>
    </source>
</evidence>
<dbReference type="Proteomes" id="UP000494040">
    <property type="component" value="Unassembled WGS sequence"/>
</dbReference>
<dbReference type="KEGG" id="clec:106665026"/>
<feature type="region of interest" description="Disordered" evidence="2">
    <location>
        <begin position="198"/>
        <end position="217"/>
    </location>
</feature>
<name>A0A8I6SLL9_CIMLE</name>
<protein>
    <submittedName>
        <fullName evidence="3">Uncharacterized protein</fullName>
    </submittedName>
</protein>
<organism evidence="3 4">
    <name type="scientific">Cimex lectularius</name>
    <name type="common">Bed bug</name>
    <name type="synonym">Acanthia lectularia</name>
    <dbReference type="NCBI Taxonomy" id="79782"/>
    <lineage>
        <taxon>Eukaryota</taxon>
        <taxon>Metazoa</taxon>
        <taxon>Ecdysozoa</taxon>
        <taxon>Arthropoda</taxon>
        <taxon>Hexapoda</taxon>
        <taxon>Insecta</taxon>
        <taxon>Pterygota</taxon>
        <taxon>Neoptera</taxon>
        <taxon>Paraneoptera</taxon>
        <taxon>Hemiptera</taxon>
        <taxon>Heteroptera</taxon>
        <taxon>Panheteroptera</taxon>
        <taxon>Cimicomorpha</taxon>
        <taxon>Cimicidae</taxon>
        <taxon>Cimex</taxon>
    </lineage>
</organism>
<feature type="region of interest" description="Disordered" evidence="2">
    <location>
        <begin position="235"/>
        <end position="272"/>
    </location>
</feature>
<dbReference type="AlphaFoldDB" id="A0A8I6SLL9"/>
<proteinExistence type="predicted"/>
<feature type="compositionally biased region" description="Polar residues" evidence="2">
    <location>
        <begin position="198"/>
        <end position="209"/>
    </location>
</feature>
<keyword evidence="1" id="KW-0175">Coiled coil</keyword>
<sequence>MDSRKRRNFLEKRVSKLIQSNRNLRRKLLLAKKQLNKREIEYTRLMENYYSMAMNVIEINQLNGRNNVNGFNVITKDLIMWAVENEKKNQHQKFLKHLGFIEAQMTSFLKLCGDMSSNVRDTKNYTRSILNSFEEKSNCQNYNDILLGNSSTHVPYEYQNGHTLGLRVCKNFHGREPESEHRNLLQVDENTAQHTVAYNNSSKGNQNKVPATPEPEIQSTSFKKVNDEGYLSANVGHSLQSESSTSEYSEDSSDVEERQNIQEYYDPEQKHKPVESVLNNNSCNMVINKKSDLLSFEC</sequence>
<keyword evidence="4" id="KW-1185">Reference proteome</keyword>
<accession>A0A8I6SLL9</accession>
<dbReference type="EnsemblMetazoa" id="XM_024228182.1">
    <property type="protein sequence ID" value="XP_024083950.1"/>
    <property type="gene ID" value="LOC106665026"/>
</dbReference>